<evidence type="ECO:0000313" key="17">
    <source>
        <dbReference type="Proteomes" id="UP001652623"/>
    </source>
</evidence>
<evidence type="ECO:0000256" key="9">
    <source>
        <dbReference type="ARBA" id="ARBA00022840"/>
    </source>
</evidence>
<comment type="function">
    <text evidence="1">The aspartyl protease (PR) mediates the proteolytic cleavages of the Gag and Gag-Pol polyproteins after assembly of the VLP.</text>
</comment>
<keyword evidence="8" id="KW-0378">Hydrolase</keyword>
<keyword evidence="9" id="KW-0067">ATP-binding</keyword>
<evidence type="ECO:0000256" key="5">
    <source>
        <dbReference type="ARBA" id="ARBA00022723"/>
    </source>
</evidence>
<evidence type="ECO:0000256" key="13">
    <source>
        <dbReference type="ARBA" id="ARBA00022932"/>
    </source>
</evidence>
<dbReference type="Pfam" id="PF22936">
    <property type="entry name" value="Pol_BBD"/>
    <property type="match status" value="1"/>
</dbReference>
<dbReference type="PROSITE" id="PS50994">
    <property type="entry name" value="INTEGRASE"/>
    <property type="match status" value="1"/>
</dbReference>
<evidence type="ECO:0000256" key="15">
    <source>
        <dbReference type="ARBA" id="ARBA00023172"/>
    </source>
</evidence>
<dbReference type="InterPro" id="IPR001584">
    <property type="entry name" value="Integrase_cat-core"/>
</dbReference>
<reference evidence="18" key="1">
    <citation type="submission" date="2025-08" db="UniProtKB">
        <authorList>
            <consortium name="RefSeq"/>
        </authorList>
    </citation>
    <scope>IDENTIFICATION</scope>
    <source>
        <tissue evidence="18">Seedling</tissue>
    </source>
</reference>
<evidence type="ECO:0000256" key="10">
    <source>
        <dbReference type="ARBA" id="ARBA00022842"/>
    </source>
</evidence>
<dbReference type="GeneID" id="132799711"/>
<dbReference type="InterPro" id="IPR036397">
    <property type="entry name" value="RNaseH_sf"/>
</dbReference>
<keyword evidence="2" id="KW-1188">Viral release from host cell</keyword>
<keyword evidence="12" id="KW-0695">RNA-directed DNA polymerase</keyword>
<evidence type="ECO:0000256" key="7">
    <source>
        <dbReference type="ARBA" id="ARBA00022759"/>
    </source>
</evidence>
<dbReference type="InterPro" id="IPR054722">
    <property type="entry name" value="PolX-like_BBD"/>
</dbReference>
<keyword evidence="3" id="KW-0645">Protease</keyword>
<evidence type="ECO:0000313" key="18">
    <source>
        <dbReference type="RefSeq" id="XP_060668150.1"/>
    </source>
</evidence>
<name>A0ABM3ZUK2_ZIZJJ</name>
<evidence type="ECO:0000256" key="1">
    <source>
        <dbReference type="ARBA" id="ARBA00002180"/>
    </source>
</evidence>
<keyword evidence="4" id="KW-0540">Nuclease</keyword>
<proteinExistence type="predicted"/>
<keyword evidence="6" id="KW-0547">Nucleotide-binding</keyword>
<keyword evidence="10" id="KW-0460">Magnesium</keyword>
<evidence type="ECO:0000256" key="3">
    <source>
        <dbReference type="ARBA" id="ARBA00022670"/>
    </source>
</evidence>
<keyword evidence="13" id="KW-0239">DNA-directed DNA polymerase</keyword>
<organism evidence="17 18">
    <name type="scientific">Ziziphus jujuba</name>
    <name type="common">Chinese jujube</name>
    <name type="synonym">Ziziphus sativa</name>
    <dbReference type="NCBI Taxonomy" id="326968"/>
    <lineage>
        <taxon>Eukaryota</taxon>
        <taxon>Viridiplantae</taxon>
        <taxon>Streptophyta</taxon>
        <taxon>Embryophyta</taxon>
        <taxon>Tracheophyta</taxon>
        <taxon>Spermatophyta</taxon>
        <taxon>Magnoliopsida</taxon>
        <taxon>eudicotyledons</taxon>
        <taxon>Gunneridae</taxon>
        <taxon>Pentapetalae</taxon>
        <taxon>rosids</taxon>
        <taxon>fabids</taxon>
        <taxon>Rosales</taxon>
        <taxon>Rhamnaceae</taxon>
        <taxon>Paliureae</taxon>
        <taxon>Ziziphus</taxon>
    </lineage>
</organism>
<evidence type="ECO:0000256" key="6">
    <source>
        <dbReference type="ARBA" id="ARBA00022741"/>
    </source>
</evidence>
<accession>A0ABM3ZUK2</accession>
<evidence type="ECO:0000256" key="4">
    <source>
        <dbReference type="ARBA" id="ARBA00022722"/>
    </source>
</evidence>
<protein>
    <submittedName>
        <fullName evidence="18">Uncharacterized protein LOC132799711</fullName>
    </submittedName>
</protein>
<dbReference type="InterPro" id="IPR012337">
    <property type="entry name" value="RNaseH-like_sf"/>
</dbReference>
<evidence type="ECO:0000256" key="2">
    <source>
        <dbReference type="ARBA" id="ARBA00022612"/>
    </source>
</evidence>
<dbReference type="PANTHER" id="PTHR42648">
    <property type="entry name" value="TRANSPOSASE, PUTATIVE-RELATED"/>
    <property type="match status" value="1"/>
</dbReference>
<keyword evidence="7" id="KW-0255">Endonuclease</keyword>
<dbReference type="PANTHER" id="PTHR42648:SF11">
    <property type="entry name" value="TRANSPOSON TY4-P GAG-POL POLYPROTEIN"/>
    <property type="match status" value="1"/>
</dbReference>
<feature type="domain" description="Integrase catalytic" evidence="16">
    <location>
        <begin position="170"/>
        <end position="305"/>
    </location>
</feature>
<gene>
    <name evidence="18" type="primary">LOC132799711</name>
</gene>
<keyword evidence="11" id="KW-0229">DNA integration</keyword>
<keyword evidence="14" id="KW-0917">Virion maturation</keyword>
<keyword evidence="13" id="KW-0808">Transferase</keyword>
<keyword evidence="15" id="KW-0233">DNA recombination</keyword>
<evidence type="ECO:0000259" key="16">
    <source>
        <dbReference type="PROSITE" id="PS50994"/>
    </source>
</evidence>
<evidence type="ECO:0000256" key="14">
    <source>
        <dbReference type="ARBA" id="ARBA00023113"/>
    </source>
</evidence>
<dbReference type="RefSeq" id="XP_060668150.1">
    <property type="nucleotide sequence ID" value="XM_060812167.1"/>
</dbReference>
<keyword evidence="5" id="KW-0479">Metal-binding</keyword>
<dbReference type="Gene3D" id="3.30.420.10">
    <property type="entry name" value="Ribonuclease H-like superfamily/Ribonuclease H"/>
    <property type="match status" value="1"/>
</dbReference>
<keyword evidence="13" id="KW-0548">Nucleotidyltransferase</keyword>
<dbReference type="InterPro" id="IPR039537">
    <property type="entry name" value="Retrotran_Ty1/copia-like"/>
</dbReference>
<dbReference type="SUPFAM" id="SSF53098">
    <property type="entry name" value="Ribonuclease H-like"/>
    <property type="match status" value="1"/>
</dbReference>
<evidence type="ECO:0000256" key="12">
    <source>
        <dbReference type="ARBA" id="ARBA00022918"/>
    </source>
</evidence>
<keyword evidence="17" id="KW-1185">Reference proteome</keyword>
<dbReference type="Proteomes" id="UP001652623">
    <property type="component" value="Chromosome 10"/>
</dbReference>
<evidence type="ECO:0000256" key="11">
    <source>
        <dbReference type="ARBA" id="ARBA00022908"/>
    </source>
</evidence>
<sequence>MGNFGYNKIEKKVNYVEERSQEDGTLLLAYKDKERSEDNTWYLDTGASNHMCGRRGIFVELDESVRGNVSFGEESKVAIKGKGSILIRLKSGKRHFISNVYYVLSMKSNILSLGQLLEKGYDIHLRDNHLCIRDNASNLITKVPMSRNKMFTFNIQNDASKCLKACYKDGKIWVYFLKEKSEVFENVKKFKALVEKESGLLIKSMRSDRGGEFTSNEFQKYYEDHGIRRFLTVLRSPQQNGVVERKNRTILDMVRSMLKSTRLPKEFGQRQLHMLFTYLTDLQQEVCGEKHLKKLGVEGSKVFHT</sequence>
<evidence type="ECO:0000256" key="8">
    <source>
        <dbReference type="ARBA" id="ARBA00022801"/>
    </source>
</evidence>